<dbReference type="EMBL" id="RCZM01000002">
    <property type="protein sequence ID" value="TPG17801.1"/>
    <property type="molecule type" value="Genomic_DNA"/>
</dbReference>
<protein>
    <submittedName>
        <fullName evidence="2">Nuclear transport factor 2 family protein</fullName>
    </submittedName>
</protein>
<dbReference type="SUPFAM" id="SSF54427">
    <property type="entry name" value="NTF2-like"/>
    <property type="match status" value="1"/>
</dbReference>
<dbReference type="RefSeq" id="WP_140737565.1">
    <property type="nucleotide sequence ID" value="NZ_RCZM01000002.1"/>
</dbReference>
<feature type="domain" description="SnoaL-like" evidence="1">
    <location>
        <begin position="11"/>
        <end position="113"/>
    </location>
</feature>
<dbReference type="Pfam" id="PF12680">
    <property type="entry name" value="SnoaL_2"/>
    <property type="match status" value="1"/>
</dbReference>
<evidence type="ECO:0000259" key="1">
    <source>
        <dbReference type="Pfam" id="PF12680"/>
    </source>
</evidence>
<dbReference type="OrthoDB" id="5176305at2"/>
<keyword evidence="3" id="KW-1185">Reference proteome</keyword>
<dbReference type="InterPro" id="IPR037401">
    <property type="entry name" value="SnoaL-like"/>
</dbReference>
<evidence type="ECO:0000313" key="2">
    <source>
        <dbReference type="EMBL" id="TPG17801.1"/>
    </source>
</evidence>
<evidence type="ECO:0000313" key="3">
    <source>
        <dbReference type="Proteomes" id="UP000317722"/>
    </source>
</evidence>
<dbReference type="InterPro" id="IPR032710">
    <property type="entry name" value="NTF2-like_dom_sf"/>
</dbReference>
<name>A0A502D1C4_9MICO</name>
<dbReference type="PANTHER" id="PTHR41252">
    <property type="entry name" value="BLR2505 PROTEIN"/>
    <property type="match status" value="1"/>
</dbReference>
<dbReference type="Gene3D" id="3.10.450.50">
    <property type="match status" value="1"/>
</dbReference>
<accession>A0A502D1C4</accession>
<reference evidence="2 3" key="1">
    <citation type="journal article" date="2019" name="Environ. Microbiol.">
        <title>Species interactions and distinct microbial communities in high Arctic permafrost affected cryosols are associated with the CH4 and CO2 gas fluxes.</title>
        <authorList>
            <person name="Altshuler I."/>
            <person name="Hamel J."/>
            <person name="Turney S."/>
            <person name="Magnuson E."/>
            <person name="Levesque R."/>
            <person name="Greer C."/>
            <person name="Whyte L.G."/>
        </authorList>
    </citation>
    <scope>NUCLEOTIDE SEQUENCE [LARGE SCALE GENOMIC DNA]</scope>
    <source>
        <strain evidence="2 3">S9.3A</strain>
    </source>
</reference>
<organism evidence="2 3">
    <name type="scientific">Pedococcus bigeumensis</name>
    <dbReference type="NCBI Taxonomy" id="433644"/>
    <lineage>
        <taxon>Bacteria</taxon>
        <taxon>Bacillati</taxon>
        <taxon>Actinomycetota</taxon>
        <taxon>Actinomycetes</taxon>
        <taxon>Micrococcales</taxon>
        <taxon>Intrasporangiaceae</taxon>
        <taxon>Pedococcus</taxon>
    </lineage>
</organism>
<dbReference type="Proteomes" id="UP000317722">
    <property type="component" value="Unassembled WGS sequence"/>
</dbReference>
<proteinExistence type="predicted"/>
<gene>
    <name evidence="2" type="ORF">EAH86_05005</name>
</gene>
<sequence>MDPKERAHEVMGAMSQGRVAPLFEAMAEDVTWRWMRVNQWSRAFEGKQAVVDKLFGGATQTLGPSSSIEVHCIHADGDCVVVEHSGRNELPDGRRYDNNCCWVLRFQDGLIQEVREYMDTRLATETFGADESA</sequence>
<dbReference type="AlphaFoldDB" id="A0A502D1C4"/>
<comment type="caution">
    <text evidence="2">The sequence shown here is derived from an EMBL/GenBank/DDBJ whole genome shotgun (WGS) entry which is preliminary data.</text>
</comment>
<dbReference type="PANTHER" id="PTHR41252:SF1">
    <property type="entry name" value="BLR2505 PROTEIN"/>
    <property type="match status" value="1"/>
</dbReference>